<evidence type="ECO:0000313" key="3">
    <source>
        <dbReference type="EMBL" id="ROT82771.1"/>
    </source>
</evidence>
<feature type="region of interest" description="Disordered" evidence="1">
    <location>
        <begin position="28"/>
        <end position="50"/>
    </location>
</feature>
<dbReference type="GO" id="GO:0008757">
    <property type="term" value="F:S-adenosylmethionine-dependent methyltransferase activity"/>
    <property type="evidence" value="ECO:0007669"/>
    <property type="project" value="UniProtKB-ARBA"/>
</dbReference>
<dbReference type="OrthoDB" id="6371165at2759"/>
<comment type="caution">
    <text evidence="3">The sequence shown here is derived from an EMBL/GenBank/DDBJ whole genome shotgun (WGS) entry which is preliminary data.</text>
</comment>
<evidence type="ECO:0000313" key="4">
    <source>
        <dbReference type="Proteomes" id="UP000283509"/>
    </source>
</evidence>
<dbReference type="STRING" id="6689.A0A3R7PDI8"/>
<dbReference type="InterPro" id="IPR046341">
    <property type="entry name" value="SET_dom_sf"/>
</dbReference>
<sequence length="240" mass="26815">MSAAGSTIDSESSGDLSYTEWKLVLTEERPLRDEGGEEATLLGRSEMPPPEDPVELLCVIEHREPSALDDTPGKEKLQNNCVIHLRAHMKNCEPVGYGCVKIRALKTMPPMLALSWSEAVEGQMGIWAKEDLGANSFFGPYEGKKPPYSTKTRKCSCCMRVEKTHLQSTLPVDPSLPKYNWMRFVRGVQGGSEANLKPQIHQGQIFFAATRTIKKGTELLVNLNPGRKQAYEVTRKWSSY</sequence>
<dbReference type="PROSITE" id="PS50280">
    <property type="entry name" value="SET"/>
    <property type="match status" value="1"/>
</dbReference>
<reference evidence="3 4" key="1">
    <citation type="submission" date="2018-04" db="EMBL/GenBank/DDBJ databases">
        <authorList>
            <person name="Zhang X."/>
            <person name="Yuan J."/>
            <person name="Li F."/>
            <person name="Xiang J."/>
        </authorList>
    </citation>
    <scope>NUCLEOTIDE SEQUENCE [LARGE SCALE GENOMIC DNA]</scope>
    <source>
        <tissue evidence="3">Muscle</tissue>
    </source>
</reference>
<keyword evidence="4" id="KW-1185">Reference proteome</keyword>
<name>A0A3R7PDI8_PENVA</name>
<evidence type="ECO:0000256" key="1">
    <source>
        <dbReference type="SAM" id="MobiDB-lite"/>
    </source>
</evidence>
<accession>A0A3R7PDI8</accession>
<dbReference type="GO" id="GO:0008276">
    <property type="term" value="F:protein methyltransferase activity"/>
    <property type="evidence" value="ECO:0007669"/>
    <property type="project" value="UniProtKB-ARBA"/>
</dbReference>
<feature type="domain" description="SET" evidence="2">
    <location>
        <begin position="110"/>
        <end position="224"/>
    </location>
</feature>
<gene>
    <name evidence="3" type="ORF">C7M84_024057</name>
</gene>
<organism evidence="3 4">
    <name type="scientific">Penaeus vannamei</name>
    <name type="common">Whiteleg shrimp</name>
    <name type="synonym">Litopenaeus vannamei</name>
    <dbReference type="NCBI Taxonomy" id="6689"/>
    <lineage>
        <taxon>Eukaryota</taxon>
        <taxon>Metazoa</taxon>
        <taxon>Ecdysozoa</taxon>
        <taxon>Arthropoda</taxon>
        <taxon>Crustacea</taxon>
        <taxon>Multicrustacea</taxon>
        <taxon>Malacostraca</taxon>
        <taxon>Eumalacostraca</taxon>
        <taxon>Eucarida</taxon>
        <taxon>Decapoda</taxon>
        <taxon>Dendrobranchiata</taxon>
        <taxon>Penaeoidea</taxon>
        <taxon>Penaeidae</taxon>
        <taxon>Penaeus</taxon>
    </lineage>
</organism>
<proteinExistence type="predicted"/>
<dbReference type="AlphaFoldDB" id="A0A3R7PDI8"/>
<protein>
    <recommendedName>
        <fullName evidence="2">SET domain-containing protein</fullName>
    </recommendedName>
</protein>
<dbReference type="SUPFAM" id="SSF82199">
    <property type="entry name" value="SET domain"/>
    <property type="match status" value="1"/>
</dbReference>
<evidence type="ECO:0000259" key="2">
    <source>
        <dbReference type="PROSITE" id="PS50280"/>
    </source>
</evidence>
<dbReference type="CDD" id="cd10534">
    <property type="entry name" value="PR-SET_PRDM-like"/>
    <property type="match status" value="1"/>
</dbReference>
<dbReference type="Gene3D" id="2.170.270.10">
    <property type="entry name" value="SET domain"/>
    <property type="match status" value="1"/>
</dbReference>
<dbReference type="EMBL" id="QCYY01000776">
    <property type="protein sequence ID" value="ROT82771.1"/>
    <property type="molecule type" value="Genomic_DNA"/>
</dbReference>
<dbReference type="GO" id="GO:0008170">
    <property type="term" value="F:N-methyltransferase activity"/>
    <property type="evidence" value="ECO:0007669"/>
    <property type="project" value="UniProtKB-ARBA"/>
</dbReference>
<reference evidence="3 4" key="2">
    <citation type="submission" date="2019-01" db="EMBL/GenBank/DDBJ databases">
        <title>The decoding of complex shrimp genome reveals the adaptation for benthos swimmer, frequently molting mechanism and breeding impact on genome.</title>
        <authorList>
            <person name="Sun Y."/>
            <person name="Gao Y."/>
            <person name="Yu Y."/>
        </authorList>
    </citation>
    <scope>NUCLEOTIDE SEQUENCE [LARGE SCALE GENOMIC DNA]</scope>
    <source>
        <tissue evidence="3">Muscle</tissue>
    </source>
</reference>
<dbReference type="Proteomes" id="UP000283509">
    <property type="component" value="Unassembled WGS sequence"/>
</dbReference>
<dbReference type="Pfam" id="PF21549">
    <property type="entry name" value="PRDM2_PR"/>
    <property type="match status" value="1"/>
</dbReference>
<dbReference type="InterPro" id="IPR001214">
    <property type="entry name" value="SET_dom"/>
</dbReference>